<accession>A0A1M6NXQ1</accession>
<protein>
    <submittedName>
        <fullName evidence="1">Uncharacterized protein</fullName>
    </submittedName>
</protein>
<proteinExistence type="predicted"/>
<evidence type="ECO:0000313" key="2">
    <source>
        <dbReference type="Proteomes" id="UP000184050"/>
    </source>
</evidence>
<dbReference type="Proteomes" id="UP000184050">
    <property type="component" value="Unassembled WGS sequence"/>
</dbReference>
<name>A0A1M6NXQ1_9BACT</name>
<dbReference type="AlphaFoldDB" id="A0A1M6NXQ1"/>
<dbReference type="EMBL" id="FQZE01000048">
    <property type="protein sequence ID" value="SHK00430.1"/>
    <property type="molecule type" value="Genomic_DNA"/>
</dbReference>
<organism evidence="1 2">
    <name type="scientific">Tangfeifania diversioriginum</name>
    <dbReference type="NCBI Taxonomy" id="1168035"/>
    <lineage>
        <taxon>Bacteria</taxon>
        <taxon>Pseudomonadati</taxon>
        <taxon>Bacteroidota</taxon>
        <taxon>Bacteroidia</taxon>
        <taxon>Marinilabiliales</taxon>
        <taxon>Prolixibacteraceae</taxon>
        <taxon>Tangfeifania</taxon>
    </lineage>
</organism>
<reference evidence="1 2" key="1">
    <citation type="submission" date="2016-11" db="EMBL/GenBank/DDBJ databases">
        <authorList>
            <person name="Jaros S."/>
            <person name="Januszkiewicz K."/>
            <person name="Wedrychowicz H."/>
        </authorList>
    </citation>
    <scope>NUCLEOTIDE SEQUENCE [LARGE SCALE GENOMIC DNA]</scope>
    <source>
        <strain evidence="1 2">DSM 27063</strain>
    </source>
</reference>
<dbReference type="STRING" id="1168035.SAMN05444280_14812"/>
<sequence length="38" mass="4230">MPNIDILHRGFSPVIVESEKGKQALAVNTGFNRKHLIV</sequence>
<keyword evidence="2" id="KW-1185">Reference proteome</keyword>
<evidence type="ECO:0000313" key="1">
    <source>
        <dbReference type="EMBL" id="SHK00430.1"/>
    </source>
</evidence>
<gene>
    <name evidence="1" type="ORF">SAMN05444280_14812</name>
</gene>